<dbReference type="Proteomes" id="UP000624701">
    <property type="component" value="Unassembled WGS sequence"/>
</dbReference>
<evidence type="ECO:0000256" key="3">
    <source>
        <dbReference type="ARBA" id="ARBA00022679"/>
    </source>
</evidence>
<comment type="similarity">
    <text evidence="1">Belongs to the CFA/CMAS family.</text>
</comment>
<reference evidence="7" key="1">
    <citation type="journal article" date="2019" name="Int. J. Syst. Evol. Microbiol.">
        <title>The Global Catalogue of Microorganisms (GCM) 10K type strain sequencing project: providing services to taxonomists for standard genome sequencing and annotation.</title>
        <authorList>
            <consortium name="The Broad Institute Genomics Platform"/>
            <consortium name="The Broad Institute Genome Sequencing Center for Infectious Disease"/>
            <person name="Wu L."/>
            <person name="Ma J."/>
        </authorList>
    </citation>
    <scope>NUCLEOTIDE SEQUENCE [LARGE SCALE GENOMIC DNA]</scope>
    <source>
        <strain evidence="7">CCM 8681</strain>
    </source>
</reference>
<dbReference type="RefSeq" id="WP_188374938.1">
    <property type="nucleotide sequence ID" value="NZ_BMDQ01000003.1"/>
</dbReference>
<dbReference type="CDD" id="cd02440">
    <property type="entry name" value="AdoMet_MTases"/>
    <property type="match status" value="1"/>
</dbReference>
<evidence type="ECO:0000313" key="7">
    <source>
        <dbReference type="Proteomes" id="UP000624701"/>
    </source>
</evidence>
<keyword evidence="4" id="KW-0949">S-adenosyl-L-methionine</keyword>
<dbReference type="SUPFAM" id="SSF53335">
    <property type="entry name" value="S-adenosyl-L-methionine-dependent methyltransferases"/>
    <property type="match status" value="1"/>
</dbReference>
<name>A0ABQ2C1V1_9FLAO</name>
<dbReference type="PANTHER" id="PTHR43667:SF1">
    <property type="entry name" value="CYCLOPROPANE-FATTY-ACYL-PHOSPHOLIPID SYNTHASE"/>
    <property type="match status" value="1"/>
</dbReference>
<evidence type="ECO:0000256" key="2">
    <source>
        <dbReference type="ARBA" id="ARBA00022603"/>
    </source>
</evidence>
<comment type="caution">
    <text evidence="6">The sequence shown here is derived from an EMBL/GenBank/DDBJ whole genome shotgun (WGS) entry which is preliminary data.</text>
</comment>
<dbReference type="PANTHER" id="PTHR43667">
    <property type="entry name" value="CYCLOPROPANE-FATTY-ACYL-PHOSPHOLIPID SYNTHASE"/>
    <property type="match status" value="1"/>
</dbReference>
<sequence>MSDNKLTTQSYWETYYKAKHTDKAHIVNVCSFYASFWDTLISEKNSGKTLIEIGGYPGRYLAYLASEYGVKPTCLDYNSNISQIEDAFKTMEVKDYEIIRADFTKHQSEQLYDYVVSNGFIEHFENYDEILDLHCKYLKPGGKLLIMIPNKRYLRKIYGYLCDYENLKIHNLKCMKLSVFNKFANRNKLKVNTLQYYGGFPFAVHQKLNFFQKVIHKGMRFIFKGRVNNYLIKHPSKYLSATIIGVFEKPES</sequence>
<proteinExistence type="inferred from homology"/>
<dbReference type="Pfam" id="PF13489">
    <property type="entry name" value="Methyltransf_23"/>
    <property type="match status" value="1"/>
</dbReference>
<evidence type="ECO:0000313" key="6">
    <source>
        <dbReference type="EMBL" id="GGI58033.1"/>
    </source>
</evidence>
<evidence type="ECO:0000256" key="5">
    <source>
        <dbReference type="ARBA" id="ARBA00023098"/>
    </source>
</evidence>
<gene>
    <name evidence="6" type="ORF">GCM10011444_23420</name>
</gene>
<evidence type="ECO:0000256" key="1">
    <source>
        <dbReference type="ARBA" id="ARBA00010815"/>
    </source>
</evidence>
<keyword evidence="3" id="KW-0808">Transferase</keyword>
<protein>
    <recommendedName>
        <fullName evidence="8">Class I SAM-dependent methyltransferase</fullName>
    </recommendedName>
</protein>
<dbReference type="InterPro" id="IPR029063">
    <property type="entry name" value="SAM-dependent_MTases_sf"/>
</dbReference>
<dbReference type="EMBL" id="BMDQ01000003">
    <property type="protein sequence ID" value="GGI58033.1"/>
    <property type="molecule type" value="Genomic_DNA"/>
</dbReference>
<keyword evidence="5" id="KW-0443">Lipid metabolism</keyword>
<keyword evidence="7" id="KW-1185">Reference proteome</keyword>
<dbReference type="Gene3D" id="3.40.50.150">
    <property type="entry name" value="Vaccinia Virus protein VP39"/>
    <property type="match status" value="1"/>
</dbReference>
<accession>A0ABQ2C1V1</accession>
<organism evidence="6 7">
    <name type="scientific">Winogradskyella haliclonae</name>
    <dbReference type="NCBI Taxonomy" id="2048558"/>
    <lineage>
        <taxon>Bacteria</taxon>
        <taxon>Pseudomonadati</taxon>
        <taxon>Bacteroidota</taxon>
        <taxon>Flavobacteriia</taxon>
        <taxon>Flavobacteriales</taxon>
        <taxon>Flavobacteriaceae</taxon>
        <taxon>Winogradskyella</taxon>
    </lineage>
</organism>
<dbReference type="InterPro" id="IPR050723">
    <property type="entry name" value="CFA/CMAS"/>
</dbReference>
<keyword evidence="2" id="KW-0489">Methyltransferase</keyword>
<evidence type="ECO:0000256" key="4">
    <source>
        <dbReference type="ARBA" id="ARBA00022691"/>
    </source>
</evidence>
<evidence type="ECO:0008006" key="8">
    <source>
        <dbReference type="Google" id="ProtNLM"/>
    </source>
</evidence>